<evidence type="ECO:0000313" key="4">
    <source>
        <dbReference type="Proteomes" id="UP000664277"/>
    </source>
</evidence>
<comment type="caution">
    <text evidence="3">The sequence shown here is derived from an EMBL/GenBank/DDBJ whole genome shotgun (WGS) entry which is preliminary data.</text>
</comment>
<feature type="compositionally biased region" description="Low complexity" evidence="2">
    <location>
        <begin position="1"/>
        <end position="14"/>
    </location>
</feature>
<evidence type="ECO:0000313" key="3">
    <source>
        <dbReference type="EMBL" id="MBN8661602.1"/>
    </source>
</evidence>
<feature type="compositionally biased region" description="Polar residues" evidence="2">
    <location>
        <begin position="53"/>
        <end position="81"/>
    </location>
</feature>
<dbReference type="Pfam" id="PF02321">
    <property type="entry name" value="OEP"/>
    <property type="match status" value="1"/>
</dbReference>
<dbReference type="EMBL" id="JAFLCK010000022">
    <property type="protein sequence ID" value="MBN8661602.1"/>
    <property type="molecule type" value="Genomic_DNA"/>
</dbReference>
<reference evidence="3" key="1">
    <citation type="submission" date="2021-02" db="EMBL/GenBank/DDBJ databases">
        <title>Genome-Resolved Metagenomics of a Microbial Community Performing Photosynthetic Biological Nutrient Removal.</title>
        <authorList>
            <person name="Mcdaniel E.A."/>
        </authorList>
    </citation>
    <scope>NUCLEOTIDE SEQUENCE</scope>
    <source>
        <strain evidence="3">UWPOB_OBS1</strain>
    </source>
</reference>
<dbReference type="GO" id="GO:0015562">
    <property type="term" value="F:efflux transmembrane transporter activity"/>
    <property type="evidence" value="ECO:0007669"/>
    <property type="project" value="InterPro"/>
</dbReference>
<evidence type="ECO:0000256" key="1">
    <source>
        <dbReference type="ARBA" id="ARBA00007613"/>
    </source>
</evidence>
<proteinExistence type="inferred from homology"/>
<dbReference type="InterPro" id="IPR003423">
    <property type="entry name" value="OMP_efflux"/>
</dbReference>
<gene>
    <name evidence="3" type="ORF">J0M35_14650</name>
</gene>
<comment type="similarity">
    <text evidence="1">Belongs to the outer membrane factor (OMF) (TC 1.B.17) family.</text>
</comment>
<dbReference type="AlphaFoldDB" id="A0A8J7PHS2"/>
<evidence type="ECO:0000256" key="2">
    <source>
        <dbReference type="SAM" id="MobiDB-lite"/>
    </source>
</evidence>
<sequence length="522" mass="57581">MLATSLSSASAALAQPAGPKDANASRLPAQVYVPSKEGILDTLAQNPVLKPVQSPNIDQSKFLPQNQDSGSPPAPSTNSSTIQALDLKPAIETPANAKVLGTVQFTEENTRSESGPGTSILQALDEALVKSPRASAIRAQLNITRSAFAEATAQPNPGIFFDRGPYAEQVKRLGPTFNWEPPWKLVFRLLATKRLVDQAKTDLMAMLWSLRADVRRAYTEVVVAQETVETLNSLYDLASRLSTVSEKRFQAGDVPELDVLKARLATSQADVERQVGQRRVIRAKQQLNIIMGRAPETPINVPRLPAFLQEQRSVVLDENQKNQLLPDFSQEMKPLDVFISKAMEQRLELKSIAQKQKLNEANLRTAYGNVIPNPQVSFGSSESGNAPTGPKLNSIYVSLNIETPATNWNQGEIFRLKALGKQLKYEMDSQKNIVSQQVSSAYNNVLAARQKLKVYQDHVLADSSEVARLARRSYEVGQSDITATLQVQQANINIRGQYLDAVRLYQDAYTELEQACGRPLEY</sequence>
<accession>A0A8J7PHS2</accession>
<dbReference type="Proteomes" id="UP000664277">
    <property type="component" value="Unassembled WGS sequence"/>
</dbReference>
<name>A0A8J7PHS2_9BACT</name>
<dbReference type="PANTHER" id="PTHR30203">
    <property type="entry name" value="OUTER MEMBRANE CATION EFFLUX PROTEIN"/>
    <property type="match status" value="1"/>
</dbReference>
<dbReference type="SUPFAM" id="SSF56954">
    <property type="entry name" value="Outer membrane efflux proteins (OEP)"/>
    <property type="match status" value="1"/>
</dbReference>
<protein>
    <submittedName>
        <fullName evidence="3">TolC family protein</fullName>
    </submittedName>
</protein>
<feature type="region of interest" description="Disordered" evidence="2">
    <location>
        <begin position="1"/>
        <end position="29"/>
    </location>
</feature>
<dbReference type="InterPro" id="IPR010131">
    <property type="entry name" value="MdtP/NodT-like"/>
</dbReference>
<dbReference type="Gene3D" id="1.20.1600.10">
    <property type="entry name" value="Outer membrane efflux proteins (OEP)"/>
    <property type="match status" value="1"/>
</dbReference>
<dbReference type="PANTHER" id="PTHR30203:SF24">
    <property type="entry name" value="BLR4935 PROTEIN"/>
    <property type="match status" value="1"/>
</dbReference>
<organism evidence="3 4">
    <name type="scientific">Candidatus Obscuribacter phosphatis</name>
    <dbReference type="NCBI Taxonomy" id="1906157"/>
    <lineage>
        <taxon>Bacteria</taxon>
        <taxon>Bacillati</taxon>
        <taxon>Candidatus Melainabacteria</taxon>
        <taxon>Candidatus Obscuribacterales</taxon>
        <taxon>Candidatus Obscuribacteraceae</taxon>
        <taxon>Candidatus Obscuribacter</taxon>
    </lineage>
</organism>
<feature type="region of interest" description="Disordered" evidence="2">
    <location>
        <begin position="44"/>
        <end position="81"/>
    </location>
</feature>